<sequence>MWRIEGATHSLTTSIQIIVLVILLLSFCSQSNDTYKAPPSEGRKENARKLPVQNKYEFNKKKNACIYLMWLHILNQNWYWKHALQRQERDTNT</sequence>
<keyword evidence="3" id="KW-1185">Reference proteome</keyword>
<organism evidence="2 3">
    <name type="scientific">Populus trichocarpa</name>
    <name type="common">Western balsam poplar</name>
    <name type="synonym">Populus balsamifera subsp. trichocarpa</name>
    <dbReference type="NCBI Taxonomy" id="3694"/>
    <lineage>
        <taxon>Eukaryota</taxon>
        <taxon>Viridiplantae</taxon>
        <taxon>Streptophyta</taxon>
        <taxon>Embryophyta</taxon>
        <taxon>Tracheophyta</taxon>
        <taxon>Spermatophyta</taxon>
        <taxon>Magnoliopsida</taxon>
        <taxon>eudicotyledons</taxon>
        <taxon>Gunneridae</taxon>
        <taxon>Pentapetalae</taxon>
        <taxon>rosids</taxon>
        <taxon>fabids</taxon>
        <taxon>Malpighiales</taxon>
        <taxon>Salicaceae</taxon>
        <taxon>Saliceae</taxon>
        <taxon>Populus</taxon>
    </lineage>
</organism>
<evidence type="ECO:0000256" key="1">
    <source>
        <dbReference type="SAM" id="Phobius"/>
    </source>
</evidence>
<proteinExistence type="predicted"/>
<accession>U5G572</accession>
<dbReference type="AlphaFoldDB" id="U5G572"/>
<evidence type="ECO:0000313" key="2">
    <source>
        <dbReference type="EMBL" id="RQO94290.1"/>
    </source>
</evidence>
<dbReference type="EMBL" id="CM009297">
    <property type="protein sequence ID" value="RQO94290.1"/>
    <property type="molecule type" value="Genomic_DNA"/>
</dbReference>
<reference evidence="2 3" key="1">
    <citation type="journal article" date="2006" name="Science">
        <title>The genome of black cottonwood, Populus trichocarpa (Torr. &amp; Gray).</title>
        <authorList>
            <person name="Tuskan G.A."/>
            <person name="Difazio S."/>
            <person name="Jansson S."/>
            <person name="Bohlmann J."/>
            <person name="Grigoriev I."/>
            <person name="Hellsten U."/>
            <person name="Putnam N."/>
            <person name="Ralph S."/>
            <person name="Rombauts S."/>
            <person name="Salamov A."/>
            <person name="Schein J."/>
            <person name="Sterck L."/>
            <person name="Aerts A."/>
            <person name="Bhalerao R.R."/>
            <person name="Bhalerao R.P."/>
            <person name="Blaudez D."/>
            <person name="Boerjan W."/>
            <person name="Brun A."/>
            <person name="Brunner A."/>
            <person name="Busov V."/>
            <person name="Campbell M."/>
            <person name="Carlson J."/>
            <person name="Chalot M."/>
            <person name="Chapman J."/>
            <person name="Chen G.L."/>
            <person name="Cooper D."/>
            <person name="Coutinho P.M."/>
            <person name="Couturier J."/>
            <person name="Covert S."/>
            <person name="Cronk Q."/>
            <person name="Cunningham R."/>
            <person name="Davis J."/>
            <person name="Degroeve S."/>
            <person name="Dejardin A."/>
            <person name="Depamphilis C."/>
            <person name="Detter J."/>
            <person name="Dirks B."/>
            <person name="Dubchak I."/>
            <person name="Duplessis S."/>
            <person name="Ehlting J."/>
            <person name="Ellis B."/>
            <person name="Gendler K."/>
            <person name="Goodstein D."/>
            <person name="Gribskov M."/>
            <person name="Grimwood J."/>
            <person name="Groover A."/>
            <person name="Gunter L."/>
            <person name="Hamberger B."/>
            <person name="Heinze B."/>
            <person name="Helariutta Y."/>
            <person name="Henrissat B."/>
            <person name="Holligan D."/>
            <person name="Holt R."/>
            <person name="Huang W."/>
            <person name="Islam-Faridi N."/>
            <person name="Jones S."/>
            <person name="Jones-Rhoades M."/>
            <person name="Jorgensen R."/>
            <person name="Joshi C."/>
            <person name="Kangasjarvi J."/>
            <person name="Karlsson J."/>
            <person name="Kelleher C."/>
            <person name="Kirkpatrick R."/>
            <person name="Kirst M."/>
            <person name="Kohler A."/>
            <person name="Kalluri U."/>
            <person name="Larimer F."/>
            <person name="Leebens-Mack J."/>
            <person name="Leple J.C."/>
            <person name="Locascio P."/>
            <person name="Lou Y."/>
            <person name="Lucas S."/>
            <person name="Martin F."/>
            <person name="Montanini B."/>
            <person name="Napoli C."/>
            <person name="Nelson D.R."/>
            <person name="Nelson C."/>
            <person name="Nieminen K."/>
            <person name="Nilsson O."/>
            <person name="Pereda V."/>
            <person name="Peter G."/>
            <person name="Philippe R."/>
            <person name="Pilate G."/>
            <person name="Poliakov A."/>
            <person name="Razumovskaya J."/>
            <person name="Richardson P."/>
            <person name="Rinaldi C."/>
            <person name="Ritland K."/>
            <person name="Rouze P."/>
            <person name="Ryaboy D."/>
            <person name="Schmutz J."/>
            <person name="Schrader J."/>
            <person name="Segerman B."/>
            <person name="Shin H."/>
            <person name="Siddiqui A."/>
            <person name="Sterky F."/>
            <person name="Terry A."/>
            <person name="Tsai C.J."/>
            <person name="Uberbacher E."/>
            <person name="Unneberg P."/>
            <person name="Vahala J."/>
            <person name="Wall K."/>
            <person name="Wessler S."/>
            <person name="Yang G."/>
            <person name="Yin T."/>
            <person name="Douglas C."/>
            <person name="Marra M."/>
            <person name="Sandberg G."/>
            <person name="Van de Peer Y."/>
            <person name="Rokhsar D."/>
        </authorList>
    </citation>
    <scope>NUCLEOTIDE SEQUENCE [LARGE SCALE GENOMIC DNA]</scope>
    <source>
        <strain evidence="3">cv. Nisqually</strain>
    </source>
</reference>
<keyword evidence="1" id="KW-1133">Transmembrane helix</keyword>
<feature type="transmembrane region" description="Helical" evidence="1">
    <location>
        <begin position="6"/>
        <end position="27"/>
    </location>
</feature>
<dbReference type="InParanoid" id="U5G572"/>
<keyword evidence="1" id="KW-0812">Transmembrane</keyword>
<name>U5G572_POPTR</name>
<dbReference type="HOGENOM" id="CLU_2403708_0_0_1"/>
<protein>
    <submittedName>
        <fullName evidence="2">Uncharacterized protein</fullName>
    </submittedName>
</protein>
<gene>
    <name evidence="2" type="ORF">POPTR_008G068900</name>
</gene>
<dbReference type="Proteomes" id="UP000006729">
    <property type="component" value="Chromosome 8"/>
</dbReference>
<keyword evidence="1" id="KW-0472">Membrane</keyword>
<evidence type="ECO:0000313" key="3">
    <source>
        <dbReference type="Proteomes" id="UP000006729"/>
    </source>
</evidence>